<protein>
    <submittedName>
        <fullName evidence="3">Uncharacterized protein</fullName>
    </submittedName>
</protein>
<feature type="region of interest" description="Disordered" evidence="2">
    <location>
        <begin position="187"/>
        <end position="253"/>
    </location>
</feature>
<organism evidence="3 4">
    <name type="scientific">Dorcoceras hygrometricum</name>
    <dbReference type="NCBI Taxonomy" id="472368"/>
    <lineage>
        <taxon>Eukaryota</taxon>
        <taxon>Viridiplantae</taxon>
        <taxon>Streptophyta</taxon>
        <taxon>Embryophyta</taxon>
        <taxon>Tracheophyta</taxon>
        <taxon>Spermatophyta</taxon>
        <taxon>Magnoliopsida</taxon>
        <taxon>eudicotyledons</taxon>
        <taxon>Gunneridae</taxon>
        <taxon>Pentapetalae</taxon>
        <taxon>asterids</taxon>
        <taxon>lamiids</taxon>
        <taxon>Lamiales</taxon>
        <taxon>Gesneriaceae</taxon>
        <taxon>Didymocarpoideae</taxon>
        <taxon>Trichosporeae</taxon>
        <taxon>Loxocarpinae</taxon>
        <taxon>Dorcoceras</taxon>
    </lineage>
</organism>
<sequence length="288" mass="32284">MQHLPAATSNSTLNQQLSLRHADDIAADSKFTSTNYRYPRMRASGKSSTTKHRLLHASGPHPIPPPNDPNLKTELSKLMIENESLKNKSSELKAENEKLNEVMSSWTKSFSSLDKLFEIQKPASDRTGLGFNTSESSTGEICTQSNLAHDKFKKMSFVKASVIHDPCESVRYDDQILELLNKKGKSGIGYDRPESSKSGWLKNRLDKEKAKAGSKSSVQNQQRRGSKKVKSEWRKVRPHTHLNGQKTKPKLNKSHSTYAQTLMDYHTGKAVKVIQVWVQKGVILSGPK</sequence>
<proteinExistence type="predicted"/>
<gene>
    <name evidence="3" type="ORF">F511_27587</name>
</gene>
<feature type="compositionally biased region" description="Polar residues" evidence="2">
    <location>
        <begin position="214"/>
        <end position="223"/>
    </location>
</feature>
<dbReference type="Proteomes" id="UP000250235">
    <property type="component" value="Unassembled WGS sequence"/>
</dbReference>
<feature type="coiled-coil region" evidence="1">
    <location>
        <begin position="75"/>
        <end position="105"/>
    </location>
</feature>
<evidence type="ECO:0000313" key="4">
    <source>
        <dbReference type="Proteomes" id="UP000250235"/>
    </source>
</evidence>
<evidence type="ECO:0000256" key="1">
    <source>
        <dbReference type="SAM" id="Coils"/>
    </source>
</evidence>
<keyword evidence="4" id="KW-1185">Reference proteome</keyword>
<accession>A0A2Z7BV83</accession>
<dbReference type="AlphaFoldDB" id="A0A2Z7BV83"/>
<keyword evidence="1" id="KW-0175">Coiled coil</keyword>
<dbReference type="EMBL" id="KV001797">
    <property type="protein sequence ID" value="KZV38562.1"/>
    <property type="molecule type" value="Genomic_DNA"/>
</dbReference>
<reference evidence="3 4" key="1">
    <citation type="journal article" date="2015" name="Proc. Natl. Acad. Sci. U.S.A.">
        <title>The resurrection genome of Boea hygrometrica: A blueprint for survival of dehydration.</title>
        <authorList>
            <person name="Xiao L."/>
            <person name="Yang G."/>
            <person name="Zhang L."/>
            <person name="Yang X."/>
            <person name="Zhao S."/>
            <person name="Ji Z."/>
            <person name="Zhou Q."/>
            <person name="Hu M."/>
            <person name="Wang Y."/>
            <person name="Chen M."/>
            <person name="Xu Y."/>
            <person name="Jin H."/>
            <person name="Xiao X."/>
            <person name="Hu G."/>
            <person name="Bao F."/>
            <person name="Hu Y."/>
            <person name="Wan P."/>
            <person name="Li L."/>
            <person name="Deng X."/>
            <person name="Kuang T."/>
            <person name="Xiang C."/>
            <person name="Zhu J.K."/>
            <person name="Oliver M.J."/>
            <person name="He Y."/>
        </authorList>
    </citation>
    <scope>NUCLEOTIDE SEQUENCE [LARGE SCALE GENOMIC DNA]</scope>
    <source>
        <strain evidence="4">cv. XS01</strain>
    </source>
</reference>
<evidence type="ECO:0000256" key="2">
    <source>
        <dbReference type="SAM" id="MobiDB-lite"/>
    </source>
</evidence>
<name>A0A2Z7BV83_9LAMI</name>
<evidence type="ECO:0000313" key="3">
    <source>
        <dbReference type="EMBL" id="KZV38562.1"/>
    </source>
</evidence>
<feature type="region of interest" description="Disordered" evidence="2">
    <location>
        <begin position="41"/>
        <end position="68"/>
    </location>
</feature>